<dbReference type="SUPFAM" id="SSF53474">
    <property type="entry name" value="alpha/beta-Hydrolases"/>
    <property type="match status" value="1"/>
</dbReference>
<dbReference type="RefSeq" id="WP_144642193.1">
    <property type="nucleotide sequence ID" value="NZ_BNAX01000001.1"/>
</dbReference>
<reference evidence="4 5" key="1">
    <citation type="submission" date="2019-07" db="EMBL/GenBank/DDBJ databases">
        <title>New species of Amycolatopsis and Streptomyces.</title>
        <authorList>
            <person name="Duangmal K."/>
            <person name="Teo W.F.A."/>
            <person name="Lipun K."/>
        </authorList>
    </citation>
    <scope>NUCLEOTIDE SEQUENCE [LARGE SCALE GENOMIC DNA]</scope>
    <source>
        <strain evidence="4 5">JCM 30562</strain>
    </source>
</reference>
<comment type="caution">
    <text evidence="4">The sequence shown here is derived from an EMBL/GenBank/DDBJ whole genome shotgun (WGS) entry which is preliminary data.</text>
</comment>
<dbReference type="PANTHER" id="PTHR10655">
    <property type="entry name" value="LYSOPHOSPHOLIPASE-RELATED"/>
    <property type="match status" value="1"/>
</dbReference>
<dbReference type="GO" id="GO:0016787">
    <property type="term" value="F:hydrolase activity"/>
    <property type="evidence" value="ECO:0007669"/>
    <property type="project" value="UniProtKB-KW"/>
</dbReference>
<organism evidence="4 5">
    <name type="scientific">Amycolatopsis acidiphila</name>
    <dbReference type="NCBI Taxonomy" id="715473"/>
    <lineage>
        <taxon>Bacteria</taxon>
        <taxon>Bacillati</taxon>
        <taxon>Actinomycetota</taxon>
        <taxon>Actinomycetes</taxon>
        <taxon>Pseudonocardiales</taxon>
        <taxon>Pseudonocardiaceae</taxon>
        <taxon>Amycolatopsis</taxon>
    </lineage>
</organism>
<evidence type="ECO:0000313" key="4">
    <source>
        <dbReference type="EMBL" id="TVT19407.1"/>
    </source>
</evidence>
<comment type="similarity">
    <text evidence="1">Belongs to the AB hydrolase superfamily. AB hydrolase 2 family.</text>
</comment>
<sequence>MSNPHLDQQPETAGAPLAGARAAALVVHGRGQTPDYMKAVLDRVALPELAYLLPSAADNTWYPQSFLQPVEQNQPRLDQALETVAVMLGRIAGAGVPPERTFLVGFSQGACLLAEFLVRDPRRYGGAAILTGGYVGPDRRSPNGSLDHMPVFLGTSRHDEWVPPARAEETAELLRAMSADVTFRVYDDREHLVNDDEVAQVRRLLSA</sequence>
<dbReference type="Gene3D" id="3.40.50.1820">
    <property type="entry name" value="alpha/beta hydrolase"/>
    <property type="match status" value="1"/>
</dbReference>
<dbReference type="InterPro" id="IPR003140">
    <property type="entry name" value="PLipase/COase/thioEstase"/>
</dbReference>
<dbReference type="InterPro" id="IPR050565">
    <property type="entry name" value="LYPA1-2/EST-like"/>
</dbReference>
<keyword evidence="2" id="KW-0378">Hydrolase</keyword>
<evidence type="ECO:0000313" key="5">
    <source>
        <dbReference type="Proteomes" id="UP000318578"/>
    </source>
</evidence>
<protein>
    <submittedName>
        <fullName evidence="4">Phospholipase</fullName>
    </submittedName>
</protein>
<feature type="domain" description="Phospholipase/carboxylesterase/thioesterase" evidence="3">
    <location>
        <begin position="22"/>
        <end position="205"/>
    </location>
</feature>
<dbReference type="EMBL" id="VJZA01000047">
    <property type="protein sequence ID" value="TVT19407.1"/>
    <property type="molecule type" value="Genomic_DNA"/>
</dbReference>
<evidence type="ECO:0000259" key="3">
    <source>
        <dbReference type="Pfam" id="PF02230"/>
    </source>
</evidence>
<keyword evidence="5" id="KW-1185">Reference proteome</keyword>
<dbReference type="AlphaFoldDB" id="A0A558A569"/>
<dbReference type="Proteomes" id="UP000318578">
    <property type="component" value="Unassembled WGS sequence"/>
</dbReference>
<proteinExistence type="inferred from homology"/>
<evidence type="ECO:0000256" key="2">
    <source>
        <dbReference type="ARBA" id="ARBA00022801"/>
    </source>
</evidence>
<dbReference type="Pfam" id="PF02230">
    <property type="entry name" value="Abhydrolase_2"/>
    <property type="match status" value="1"/>
</dbReference>
<gene>
    <name evidence="4" type="ORF">FNH06_24280</name>
</gene>
<dbReference type="OrthoDB" id="9801763at2"/>
<name>A0A558A569_9PSEU</name>
<dbReference type="InterPro" id="IPR029058">
    <property type="entry name" value="AB_hydrolase_fold"/>
</dbReference>
<accession>A0A558A569</accession>
<evidence type="ECO:0000256" key="1">
    <source>
        <dbReference type="ARBA" id="ARBA00006499"/>
    </source>
</evidence>
<dbReference type="PANTHER" id="PTHR10655:SF17">
    <property type="entry name" value="LYSOPHOSPHOLIPASE-LIKE PROTEIN 1"/>
    <property type="match status" value="1"/>
</dbReference>